<accession>A0A3A3FTV7</accession>
<feature type="transmembrane region" description="Helical" evidence="2">
    <location>
        <begin position="177"/>
        <end position="198"/>
    </location>
</feature>
<keyword evidence="4" id="KW-1185">Reference proteome</keyword>
<protein>
    <submittedName>
        <fullName evidence="3">DUF898 domain-containing protein</fullName>
    </submittedName>
</protein>
<feature type="transmembrane region" description="Helical" evidence="2">
    <location>
        <begin position="126"/>
        <end position="147"/>
    </location>
</feature>
<feature type="transmembrane region" description="Helical" evidence="2">
    <location>
        <begin position="261"/>
        <end position="283"/>
    </location>
</feature>
<evidence type="ECO:0000313" key="4">
    <source>
        <dbReference type="Proteomes" id="UP000265955"/>
    </source>
</evidence>
<dbReference type="OrthoDB" id="9765721at2"/>
<proteinExistence type="predicted"/>
<feature type="compositionally biased region" description="Pro residues" evidence="1">
    <location>
        <begin position="22"/>
        <end position="35"/>
    </location>
</feature>
<reference evidence="4" key="1">
    <citation type="submission" date="2018-09" db="EMBL/GenBank/DDBJ databases">
        <authorList>
            <person name="Zhu H."/>
        </authorList>
    </citation>
    <scope>NUCLEOTIDE SEQUENCE [LARGE SCALE GENOMIC DNA]</scope>
    <source>
        <strain evidence="4">K1R23-30</strain>
    </source>
</reference>
<keyword evidence="2" id="KW-0812">Transmembrane</keyword>
<gene>
    <name evidence="3" type="ORF">D3871_05010</name>
</gene>
<evidence type="ECO:0000256" key="1">
    <source>
        <dbReference type="SAM" id="MobiDB-lite"/>
    </source>
</evidence>
<organism evidence="3 4">
    <name type="scientific">Noviherbaspirillum saxi</name>
    <dbReference type="NCBI Taxonomy" id="2320863"/>
    <lineage>
        <taxon>Bacteria</taxon>
        <taxon>Pseudomonadati</taxon>
        <taxon>Pseudomonadota</taxon>
        <taxon>Betaproteobacteria</taxon>
        <taxon>Burkholderiales</taxon>
        <taxon>Oxalobacteraceae</taxon>
        <taxon>Noviherbaspirillum</taxon>
    </lineage>
</organism>
<dbReference type="InterPro" id="IPR010295">
    <property type="entry name" value="DUF898"/>
</dbReference>
<evidence type="ECO:0000256" key="2">
    <source>
        <dbReference type="SAM" id="Phobius"/>
    </source>
</evidence>
<dbReference type="Pfam" id="PF05987">
    <property type="entry name" value="DUF898"/>
    <property type="match status" value="1"/>
</dbReference>
<feature type="transmembrane region" description="Helical" evidence="2">
    <location>
        <begin position="289"/>
        <end position="310"/>
    </location>
</feature>
<feature type="transmembrane region" description="Helical" evidence="2">
    <location>
        <begin position="204"/>
        <end position="229"/>
    </location>
</feature>
<keyword evidence="2" id="KW-0472">Membrane</keyword>
<keyword evidence="2" id="KW-1133">Transmembrane helix</keyword>
<dbReference type="EMBL" id="QYUO01000001">
    <property type="protein sequence ID" value="RJF97948.1"/>
    <property type="molecule type" value="Genomic_DNA"/>
</dbReference>
<evidence type="ECO:0000313" key="3">
    <source>
        <dbReference type="EMBL" id="RJF97948.1"/>
    </source>
</evidence>
<sequence>MAELTIEGATTAPTLATEGRGQPPPAAGQPRPARPQPDFDPAAPQAFQFTGTGSEYFRIWVVNLLLTILTAGIYSAWAKVRRLQYLYRNTRVNGTVFDYHGNPIAILKGRIVALVLVAAYHISFDISPVVAIAVGVVLCAVMPWLLARAFRFKMANSSYGGVHFHFRGTGGEAYRKLVIFPVMLGAIGLFAWSVATSFSRNPGIGFIVLVALVPMLALAATVPLAHYFLKRYQHEHADFGTTAFYFHGNASGFFKTYAKAVGFLFLGSIPAGIFAFLTARVYALLADTLFGWLFTLLYGVLSAYAFYLFVRAYLESRIQNMVWNHTEIGQHRFESKAGARKLLWIHATNLLLITFTLGLYKPFATIRLVRYRVESLSLVPGGPLEDFMADRMDDRVGAAGQEAGDLFDIDIAL</sequence>
<dbReference type="RefSeq" id="WP_119767893.1">
    <property type="nucleotide sequence ID" value="NZ_QYUO01000001.1"/>
</dbReference>
<feature type="transmembrane region" description="Helical" evidence="2">
    <location>
        <begin position="57"/>
        <end position="78"/>
    </location>
</feature>
<feature type="region of interest" description="Disordered" evidence="1">
    <location>
        <begin position="1"/>
        <end position="40"/>
    </location>
</feature>
<name>A0A3A3FTV7_9BURK</name>
<comment type="caution">
    <text evidence="3">The sequence shown here is derived from an EMBL/GenBank/DDBJ whole genome shotgun (WGS) entry which is preliminary data.</text>
</comment>
<dbReference type="Proteomes" id="UP000265955">
    <property type="component" value="Unassembled WGS sequence"/>
</dbReference>
<feature type="transmembrane region" description="Helical" evidence="2">
    <location>
        <begin position="342"/>
        <end position="360"/>
    </location>
</feature>
<feature type="transmembrane region" description="Helical" evidence="2">
    <location>
        <begin position="99"/>
        <end position="120"/>
    </location>
</feature>
<dbReference type="AlphaFoldDB" id="A0A3A3FTV7"/>